<name>A0AAV1QXH0_9ROSI</name>
<feature type="compositionally biased region" description="Basic residues" evidence="1">
    <location>
        <begin position="146"/>
        <end position="158"/>
    </location>
</feature>
<sequence>MKLEFLSRLKPNQHQPWSNTIDIGAIRDNGFINLEQSLLHTISVGNSYDQSKQAMNTREVWKTYQSQRTSKSMGRCARYLRRLVSSSNCRSIVIEERNWGKNVGNTDQTDGTKHGSRATFVGNSVVPAIVSQQVKSKENSPPYISSHKKRRLQVPGCKKKLDHEEPRQEHPNRSKKRPQIGSFPITTARPH</sequence>
<evidence type="ECO:0000313" key="3">
    <source>
        <dbReference type="Proteomes" id="UP001314170"/>
    </source>
</evidence>
<reference evidence="2 3" key="1">
    <citation type="submission" date="2024-01" db="EMBL/GenBank/DDBJ databases">
        <authorList>
            <person name="Waweru B."/>
        </authorList>
    </citation>
    <scope>NUCLEOTIDE SEQUENCE [LARGE SCALE GENOMIC DNA]</scope>
</reference>
<feature type="region of interest" description="Disordered" evidence="1">
    <location>
        <begin position="134"/>
        <end position="191"/>
    </location>
</feature>
<evidence type="ECO:0000256" key="1">
    <source>
        <dbReference type="SAM" id="MobiDB-lite"/>
    </source>
</evidence>
<evidence type="ECO:0000313" key="2">
    <source>
        <dbReference type="EMBL" id="CAK7325778.1"/>
    </source>
</evidence>
<keyword evidence="3" id="KW-1185">Reference proteome</keyword>
<feature type="compositionally biased region" description="Basic and acidic residues" evidence="1">
    <location>
        <begin position="159"/>
        <end position="172"/>
    </location>
</feature>
<dbReference type="AlphaFoldDB" id="A0AAV1QXH0"/>
<proteinExistence type="predicted"/>
<protein>
    <submittedName>
        <fullName evidence="2">Uncharacterized protein</fullName>
    </submittedName>
</protein>
<dbReference type="EMBL" id="CAWUPB010000850">
    <property type="protein sequence ID" value="CAK7325778.1"/>
    <property type="molecule type" value="Genomic_DNA"/>
</dbReference>
<comment type="caution">
    <text evidence="2">The sequence shown here is derived from an EMBL/GenBank/DDBJ whole genome shotgun (WGS) entry which is preliminary data.</text>
</comment>
<gene>
    <name evidence="2" type="ORF">DCAF_LOCUS3469</name>
</gene>
<accession>A0AAV1QXH0</accession>
<dbReference type="Proteomes" id="UP001314170">
    <property type="component" value="Unassembled WGS sequence"/>
</dbReference>
<organism evidence="2 3">
    <name type="scientific">Dovyalis caffra</name>
    <dbReference type="NCBI Taxonomy" id="77055"/>
    <lineage>
        <taxon>Eukaryota</taxon>
        <taxon>Viridiplantae</taxon>
        <taxon>Streptophyta</taxon>
        <taxon>Embryophyta</taxon>
        <taxon>Tracheophyta</taxon>
        <taxon>Spermatophyta</taxon>
        <taxon>Magnoliopsida</taxon>
        <taxon>eudicotyledons</taxon>
        <taxon>Gunneridae</taxon>
        <taxon>Pentapetalae</taxon>
        <taxon>rosids</taxon>
        <taxon>fabids</taxon>
        <taxon>Malpighiales</taxon>
        <taxon>Salicaceae</taxon>
        <taxon>Flacourtieae</taxon>
        <taxon>Dovyalis</taxon>
    </lineage>
</organism>